<protein>
    <submittedName>
        <fullName evidence="1">Uncharacterized protein</fullName>
    </submittedName>
</protein>
<name>K4APH3_SETIT</name>
<dbReference type="EMBL" id="AGNK02006102">
    <property type="status" value="NOT_ANNOTATED_CDS"/>
    <property type="molecule type" value="Genomic_DNA"/>
</dbReference>
<sequence>MFECAMWIFDAEFLIIIGNTFRSNNLMRLQCSFPKSSIQKKKLGDGNIC</sequence>
<dbReference type="Gramene" id="KQK92225">
    <property type="protein sequence ID" value="KQK92225"/>
    <property type="gene ID" value="SETIT_040821mg"/>
</dbReference>
<evidence type="ECO:0000313" key="2">
    <source>
        <dbReference type="Proteomes" id="UP000004995"/>
    </source>
</evidence>
<proteinExistence type="predicted"/>
<dbReference type="EnsemblPlants" id="KQK92225">
    <property type="protein sequence ID" value="KQK92225"/>
    <property type="gene ID" value="SETIT_040821mg"/>
</dbReference>
<dbReference type="Proteomes" id="UP000004995">
    <property type="component" value="Unassembled WGS sequence"/>
</dbReference>
<evidence type="ECO:0000313" key="1">
    <source>
        <dbReference type="EnsemblPlants" id="KQK92225"/>
    </source>
</evidence>
<dbReference type="AlphaFoldDB" id="K4APH3"/>
<reference evidence="1" key="2">
    <citation type="submission" date="2018-08" db="UniProtKB">
        <authorList>
            <consortium name="EnsemblPlants"/>
        </authorList>
    </citation>
    <scope>IDENTIFICATION</scope>
    <source>
        <strain evidence="1">Yugu1</strain>
    </source>
</reference>
<organism evidence="1 2">
    <name type="scientific">Setaria italica</name>
    <name type="common">Foxtail millet</name>
    <name type="synonym">Panicum italicum</name>
    <dbReference type="NCBI Taxonomy" id="4555"/>
    <lineage>
        <taxon>Eukaryota</taxon>
        <taxon>Viridiplantae</taxon>
        <taxon>Streptophyta</taxon>
        <taxon>Embryophyta</taxon>
        <taxon>Tracheophyta</taxon>
        <taxon>Spermatophyta</taxon>
        <taxon>Magnoliopsida</taxon>
        <taxon>Liliopsida</taxon>
        <taxon>Poales</taxon>
        <taxon>Poaceae</taxon>
        <taxon>PACMAD clade</taxon>
        <taxon>Panicoideae</taxon>
        <taxon>Panicodae</taxon>
        <taxon>Paniceae</taxon>
        <taxon>Cenchrinae</taxon>
        <taxon>Setaria</taxon>
    </lineage>
</organism>
<dbReference type="InParanoid" id="K4APH3"/>
<reference evidence="2" key="1">
    <citation type="journal article" date="2012" name="Nat. Biotechnol.">
        <title>Reference genome sequence of the model plant Setaria.</title>
        <authorList>
            <person name="Bennetzen J.L."/>
            <person name="Schmutz J."/>
            <person name="Wang H."/>
            <person name="Percifield R."/>
            <person name="Hawkins J."/>
            <person name="Pontaroli A.C."/>
            <person name="Estep M."/>
            <person name="Feng L."/>
            <person name="Vaughn J.N."/>
            <person name="Grimwood J."/>
            <person name="Jenkins J."/>
            <person name="Barry K."/>
            <person name="Lindquist E."/>
            <person name="Hellsten U."/>
            <person name="Deshpande S."/>
            <person name="Wang X."/>
            <person name="Wu X."/>
            <person name="Mitros T."/>
            <person name="Triplett J."/>
            <person name="Yang X."/>
            <person name="Ye C.Y."/>
            <person name="Mauro-Herrera M."/>
            <person name="Wang L."/>
            <person name="Li P."/>
            <person name="Sharma M."/>
            <person name="Sharma R."/>
            <person name="Ronald P.C."/>
            <person name="Panaud O."/>
            <person name="Kellogg E.A."/>
            <person name="Brutnell T.P."/>
            <person name="Doust A.N."/>
            <person name="Tuskan G.A."/>
            <person name="Rokhsar D."/>
            <person name="Devos K.M."/>
        </authorList>
    </citation>
    <scope>NUCLEOTIDE SEQUENCE [LARGE SCALE GENOMIC DNA]</scope>
    <source>
        <strain evidence="2">cv. Yugu1</strain>
    </source>
</reference>
<dbReference type="HOGENOM" id="CLU_3145371_0_0_1"/>
<keyword evidence="2" id="KW-1185">Reference proteome</keyword>
<accession>K4APH3</accession>